<feature type="domain" description="Metallo-beta-lactamase" evidence="1">
    <location>
        <begin position="47"/>
        <end position="246"/>
    </location>
</feature>
<dbReference type="Proteomes" id="UP000447833">
    <property type="component" value="Unassembled WGS sequence"/>
</dbReference>
<dbReference type="InterPro" id="IPR036866">
    <property type="entry name" value="RibonucZ/Hydroxyglut_hydro"/>
</dbReference>
<dbReference type="InterPro" id="IPR001279">
    <property type="entry name" value="Metallo-B-lactamas"/>
</dbReference>
<dbReference type="Gene3D" id="3.60.15.10">
    <property type="entry name" value="Ribonuclease Z/Hydroxyacylglutathione hydrolase-like"/>
    <property type="match status" value="1"/>
</dbReference>
<dbReference type="AlphaFoldDB" id="A0A845F1J5"/>
<dbReference type="SUPFAM" id="SSF56281">
    <property type="entry name" value="Metallo-hydrolase/oxidoreductase"/>
    <property type="match status" value="1"/>
</dbReference>
<protein>
    <submittedName>
        <fullName evidence="2">MBL fold metallo-hydrolase</fullName>
    </submittedName>
</protein>
<accession>A0A845F1J5</accession>
<dbReference type="PANTHER" id="PTHR42663">
    <property type="entry name" value="HYDROLASE C777.06C-RELATED-RELATED"/>
    <property type="match status" value="1"/>
</dbReference>
<dbReference type="RefSeq" id="WP_160920010.1">
    <property type="nucleotide sequence ID" value="NZ_WMEY01000004.1"/>
</dbReference>
<evidence type="ECO:0000259" key="1">
    <source>
        <dbReference type="Pfam" id="PF12706"/>
    </source>
</evidence>
<evidence type="ECO:0000313" key="2">
    <source>
        <dbReference type="EMBL" id="MYL64575.1"/>
    </source>
</evidence>
<organism evidence="2 3">
    <name type="scientific">Guptibacillus hwajinpoensis</name>
    <dbReference type="NCBI Taxonomy" id="208199"/>
    <lineage>
        <taxon>Bacteria</taxon>
        <taxon>Bacillati</taxon>
        <taxon>Bacillota</taxon>
        <taxon>Bacilli</taxon>
        <taxon>Bacillales</taxon>
        <taxon>Guptibacillaceae</taxon>
        <taxon>Guptibacillus</taxon>
    </lineage>
</organism>
<dbReference type="GO" id="GO:0016787">
    <property type="term" value="F:hydrolase activity"/>
    <property type="evidence" value="ECO:0007669"/>
    <property type="project" value="UniProtKB-KW"/>
</dbReference>
<name>A0A845F1J5_9BACL</name>
<gene>
    <name evidence="2" type="ORF">GLW07_14555</name>
</gene>
<reference evidence="2 3" key="1">
    <citation type="submission" date="2019-11" db="EMBL/GenBank/DDBJ databases">
        <title>Genome sequences of 17 halophilic strains isolated from different environments.</title>
        <authorList>
            <person name="Furrow R.E."/>
        </authorList>
    </citation>
    <scope>NUCLEOTIDE SEQUENCE [LARGE SCALE GENOMIC DNA]</scope>
    <source>
        <strain evidence="2 3">22506_14_FS</strain>
    </source>
</reference>
<dbReference type="EMBL" id="WMEY01000004">
    <property type="protein sequence ID" value="MYL64575.1"/>
    <property type="molecule type" value="Genomic_DNA"/>
</dbReference>
<dbReference type="PANTHER" id="PTHR42663:SF6">
    <property type="entry name" value="HYDROLASE C777.06C-RELATED"/>
    <property type="match status" value="1"/>
</dbReference>
<sequence length="282" mass="31924">MQIEFLGTGGAMAVPRPLCQCAVCVEAREKGVPYSRSGPSVFVHGPNVLIDTPEDSYMQLNRSQISRIDGVFYSHWHPDHVMGRRVLESVNADWVNHPPQGTTTDVYLPEQVAVDFQTRLGSGEHLAFFDQQKYIALHKLNDGEKVTINGVSITPFRLSEDYVYAFLFEGKGKRILIAPDELYGWEPEDLGELDVAVLPTGICEFHPLTGERQISEDHPVLKEEATFRQTLAIIEKLQVKEVYLTHLEEPDQLSYDDLKKVEETLPHDKNILFAYDTLTINL</sequence>
<evidence type="ECO:0000313" key="3">
    <source>
        <dbReference type="Proteomes" id="UP000447833"/>
    </source>
</evidence>
<comment type="caution">
    <text evidence="2">The sequence shown here is derived from an EMBL/GenBank/DDBJ whole genome shotgun (WGS) entry which is preliminary data.</text>
</comment>
<proteinExistence type="predicted"/>
<dbReference type="Pfam" id="PF12706">
    <property type="entry name" value="Lactamase_B_2"/>
    <property type="match status" value="1"/>
</dbReference>
<keyword evidence="2" id="KW-0378">Hydrolase</keyword>